<keyword evidence="8" id="KW-1185">Reference proteome</keyword>
<dbReference type="Pfam" id="PF10343">
    <property type="entry name" value="Q_salvage"/>
    <property type="match status" value="1"/>
</dbReference>
<comment type="caution">
    <text evidence="7">The sequence shown here is derived from an EMBL/GenBank/DDBJ whole genome shotgun (WGS) entry which is preliminary data.</text>
</comment>
<dbReference type="OrthoDB" id="416777at2759"/>
<dbReference type="PANTHER" id="PTHR21314">
    <property type="entry name" value="QUEUOSINE 5'-PHOSPHATE N-GLYCOSYLASE_HYDROLASE-RELATED"/>
    <property type="match status" value="1"/>
</dbReference>
<sequence>MKLLETNMDTLGPRQSAELISKVSKHVHIHQSGIESLAMNLINLIKADRHSIHMKGWKTHQLHPAEANQSAIDWIFLVDALNFSFWSVSPTKKFMVDYAGETYTGYWTLCAAVNRALDEGIPITSAEYCKNFTIEKARHVFRSNSTTEMPMLEERVKVMQEIGQVLLEKFDGSFSNCIAKANGEARKLLQLVTENFSCFRDEGVFNGRKVSFYKRAQILVADLWACFEGEGLGRFDDIDSITMFADYRIPQLLVYFNVLSYSEELDELLKKEHMFSNGDEIEMEIRGASIWAVELLAKSMNKIIQDDIELKGVHINSILLDHFLWDYRREHNVETQHVPFHRVRCIYY</sequence>
<proteinExistence type="inferred from homology"/>
<dbReference type="EMBL" id="VXIV02003249">
    <property type="protein sequence ID" value="KAF6019228.1"/>
    <property type="molecule type" value="Genomic_DNA"/>
</dbReference>
<protein>
    <recommendedName>
        <fullName evidence="3 6">Queuosine 5'-phosphate N-glycosylase/hydrolase</fullName>
        <ecNumber evidence="6">3.2.2.-</ecNumber>
    </recommendedName>
    <alternativeName>
        <fullName evidence="4 6">Queuosine-nucleotide N-glycosylase/hydrolase</fullName>
    </alternativeName>
</protein>
<keyword evidence="1 6" id="KW-0378">Hydrolase</keyword>
<comment type="function">
    <text evidence="6">Catalyzes the hydrolysis of queuosine 5'-phosphate, releasing the nucleobase queuine (q). Is required for salvage of queuine from exogenous queuosine (Q) that is imported and then converted to queuosine 5'-phosphate intracellularly.</text>
</comment>
<evidence type="ECO:0000313" key="7">
    <source>
        <dbReference type="EMBL" id="KAF6019228.1"/>
    </source>
</evidence>
<evidence type="ECO:0000256" key="2">
    <source>
        <dbReference type="ARBA" id="ARBA00035119"/>
    </source>
</evidence>
<dbReference type="GO" id="GO:0006400">
    <property type="term" value="P:tRNA modification"/>
    <property type="evidence" value="ECO:0007669"/>
    <property type="project" value="TreeGrafter"/>
</dbReference>
<dbReference type="GO" id="GO:0016787">
    <property type="term" value="F:hydrolase activity"/>
    <property type="evidence" value="ECO:0007669"/>
    <property type="project" value="UniProtKB-KW"/>
</dbReference>
<accession>A0A7J7J1B7</accession>
<evidence type="ECO:0000256" key="3">
    <source>
        <dbReference type="ARBA" id="ARBA00035306"/>
    </source>
</evidence>
<gene>
    <name evidence="7" type="ORF">EB796_022469</name>
</gene>
<comment type="catalytic activity">
    <reaction evidence="5 6">
        <text>queuosine 5'-phosphate + H2O = queuine + D-ribose 5-phosphate</text>
        <dbReference type="Rhea" id="RHEA:75387"/>
        <dbReference type="ChEBI" id="CHEBI:15377"/>
        <dbReference type="ChEBI" id="CHEBI:17433"/>
        <dbReference type="ChEBI" id="CHEBI:78346"/>
        <dbReference type="ChEBI" id="CHEBI:194371"/>
    </reaction>
    <physiologicalReaction direction="left-to-right" evidence="5 6">
        <dbReference type="Rhea" id="RHEA:75388"/>
    </physiologicalReaction>
</comment>
<evidence type="ECO:0000256" key="1">
    <source>
        <dbReference type="ARBA" id="ARBA00022801"/>
    </source>
</evidence>
<evidence type="ECO:0000256" key="5">
    <source>
        <dbReference type="ARBA" id="ARBA00048204"/>
    </source>
</evidence>
<evidence type="ECO:0000256" key="6">
    <source>
        <dbReference type="RuleBase" id="RU365002"/>
    </source>
</evidence>
<dbReference type="EC" id="3.2.2.-" evidence="6"/>
<evidence type="ECO:0000256" key="4">
    <source>
        <dbReference type="ARBA" id="ARBA00035393"/>
    </source>
</evidence>
<dbReference type="InterPro" id="IPR019438">
    <property type="entry name" value="Q_salvage"/>
</dbReference>
<dbReference type="AlphaFoldDB" id="A0A7J7J1B7"/>
<organism evidence="7 8">
    <name type="scientific">Bugula neritina</name>
    <name type="common">Brown bryozoan</name>
    <name type="synonym">Sertularia neritina</name>
    <dbReference type="NCBI Taxonomy" id="10212"/>
    <lineage>
        <taxon>Eukaryota</taxon>
        <taxon>Metazoa</taxon>
        <taxon>Spiralia</taxon>
        <taxon>Lophotrochozoa</taxon>
        <taxon>Bryozoa</taxon>
        <taxon>Gymnolaemata</taxon>
        <taxon>Cheilostomatida</taxon>
        <taxon>Flustrina</taxon>
        <taxon>Buguloidea</taxon>
        <taxon>Bugulidae</taxon>
        <taxon>Bugula</taxon>
    </lineage>
</organism>
<reference evidence="7" key="1">
    <citation type="submission" date="2020-06" db="EMBL/GenBank/DDBJ databases">
        <title>Draft genome of Bugula neritina, a colonial animal packing powerful symbionts and potential medicines.</title>
        <authorList>
            <person name="Rayko M."/>
        </authorList>
    </citation>
    <scope>NUCLEOTIDE SEQUENCE [LARGE SCALE GENOMIC DNA]</scope>
    <source>
        <strain evidence="7">Kwan_BN1</strain>
    </source>
</reference>
<comment type="similarity">
    <text evidence="2 6">Belongs to the QNG1 protein family.</text>
</comment>
<name>A0A7J7J1B7_BUGNE</name>
<evidence type="ECO:0000313" key="8">
    <source>
        <dbReference type="Proteomes" id="UP000593567"/>
    </source>
</evidence>
<dbReference type="Proteomes" id="UP000593567">
    <property type="component" value="Unassembled WGS sequence"/>
</dbReference>
<dbReference type="PANTHER" id="PTHR21314:SF0">
    <property type="entry name" value="QUEUOSINE 5'-PHOSPHATE N-GLYCOSYLASE_HYDROLASE"/>
    <property type="match status" value="1"/>
</dbReference>